<dbReference type="AlphaFoldDB" id="A0AAV4QU53"/>
<dbReference type="Proteomes" id="UP001054837">
    <property type="component" value="Unassembled WGS sequence"/>
</dbReference>
<organism evidence="1 2">
    <name type="scientific">Caerostris darwini</name>
    <dbReference type="NCBI Taxonomy" id="1538125"/>
    <lineage>
        <taxon>Eukaryota</taxon>
        <taxon>Metazoa</taxon>
        <taxon>Ecdysozoa</taxon>
        <taxon>Arthropoda</taxon>
        <taxon>Chelicerata</taxon>
        <taxon>Arachnida</taxon>
        <taxon>Araneae</taxon>
        <taxon>Araneomorphae</taxon>
        <taxon>Entelegynae</taxon>
        <taxon>Araneoidea</taxon>
        <taxon>Araneidae</taxon>
        <taxon>Caerostris</taxon>
    </lineage>
</organism>
<evidence type="ECO:0000313" key="1">
    <source>
        <dbReference type="EMBL" id="GIY11193.1"/>
    </source>
</evidence>
<dbReference type="EMBL" id="BPLQ01004879">
    <property type="protein sequence ID" value="GIY11193.1"/>
    <property type="molecule type" value="Genomic_DNA"/>
</dbReference>
<keyword evidence="2" id="KW-1185">Reference proteome</keyword>
<accession>A0AAV4QU53</accession>
<sequence>MGLLILFGLGKLRFQCPAKLINGGLVQSLRAKRIAEYKLQTQPQSKERYNESVIPSNGRLNNKSLEIPVIPSDVISHHRHLPLNHIPLLVRLCLEKSSKQYEWKDDSIKRMETVFLFHFSIMLIITLTLI</sequence>
<gene>
    <name evidence="1" type="ORF">CDAR_598581</name>
</gene>
<protein>
    <submittedName>
        <fullName evidence="1">Uncharacterized protein</fullName>
    </submittedName>
</protein>
<comment type="caution">
    <text evidence="1">The sequence shown here is derived from an EMBL/GenBank/DDBJ whole genome shotgun (WGS) entry which is preliminary data.</text>
</comment>
<reference evidence="1 2" key="1">
    <citation type="submission" date="2021-06" db="EMBL/GenBank/DDBJ databases">
        <title>Caerostris darwini draft genome.</title>
        <authorList>
            <person name="Kono N."/>
            <person name="Arakawa K."/>
        </authorList>
    </citation>
    <scope>NUCLEOTIDE SEQUENCE [LARGE SCALE GENOMIC DNA]</scope>
</reference>
<name>A0AAV4QU53_9ARAC</name>
<proteinExistence type="predicted"/>
<evidence type="ECO:0000313" key="2">
    <source>
        <dbReference type="Proteomes" id="UP001054837"/>
    </source>
</evidence>